<dbReference type="Gene3D" id="2.70.98.10">
    <property type="match status" value="1"/>
</dbReference>
<dbReference type="InterPro" id="IPR050883">
    <property type="entry name" value="PNGase"/>
</dbReference>
<dbReference type="InterPro" id="IPR041371">
    <property type="entry name" value="GH92_N"/>
</dbReference>
<reference evidence="8" key="1">
    <citation type="journal article" date="2015" name="Genome Announc.">
        <title>Draft whole-genome sequence of the biocontrol agent Trichoderma harzianum T6776.</title>
        <authorList>
            <person name="Baroncelli R."/>
            <person name="Piaggeschi G."/>
            <person name="Fiorini L."/>
            <person name="Bertolini E."/>
            <person name="Zapparata A."/>
            <person name="Pe M.E."/>
            <person name="Sarrocco S."/>
            <person name="Vannacci G."/>
        </authorList>
    </citation>
    <scope>NUCLEOTIDE SEQUENCE [LARGE SCALE GENOMIC DNA]</scope>
    <source>
        <strain evidence="8">T6776</strain>
    </source>
</reference>
<evidence type="ECO:0000256" key="2">
    <source>
        <dbReference type="ARBA" id="ARBA00022679"/>
    </source>
</evidence>
<dbReference type="InterPro" id="IPR026591">
    <property type="entry name" value="Sirtuin_cat_small_dom_sf"/>
</dbReference>
<dbReference type="SUPFAM" id="SSF48208">
    <property type="entry name" value="Six-hairpin glycosidases"/>
    <property type="match status" value="1"/>
</dbReference>
<dbReference type="GO" id="GO:0070403">
    <property type="term" value="F:NAD+ binding"/>
    <property type="evidence" value="ECO:0007669"/>
    <property type="project" value="InterPro"/>
</dbReference>
<dbReference type="GO" id="GO:0006516">
    <property type="term" value="P:glycoprotein catabolic process"/>
    <property type="evidence" value="ECO:0007669"/>
    <property type="project" value="TreeGrafter"/>
</dbReference>
<evidence type="ECO:0000256" key="3">
    <source>
        <dbReference type="ARBA" id="ARBA00023027"/>
    </source>
</evidence>
<protein>
    <submittedName>
        <fullName evidence="7">Glycosyl hydrolase family 92</fullName>
    </submittedName>
</protein>
<dbReference type="EMBL" id="JOKZ01000012">
    <property type="protein sequence ID" value="KKP07120.1"/>
    <property type="molecule type" value="Genomic_DNA"/>
</dbReference>
<evidence type="ECO:0000313" key="8">
    <source>
        <dbReference type="Proteomes" id="UP000034112"/>
    </source>
</evidence>
<dbReference type="FunFam" id="2.70.98.10:FF:000010">
    <property type="entry name" value="Alpha-1,2-mannosidase family protein"/>
    <property type="match status" value="1"/>
</dbReference>
<accession>A0A0F9XRU0</accession>
<dbReference type="OrthoDB" id="449263at2759"/>
<evidence type="ECO:0000259" key="6">
    <source>
        <dbReference type="PROSITE" id="PS50305"/>
    </source>
</evidence>
<feature type="binding site" evidence="4">
    <location>
        <position position="205"/>
    </location>
    <ligand>
        <name>Zn(2+)</name>
        <dbReference type="ChEBI" id="CHEBI:29105"/>
    </ligand>
</feature>
<dbReference type="GO" id="GO:0005829">
    <property type="term" value="C:cytosol"/>
    <property type="evidence" value="ECO:0007669"/>
    <property type="project" value="TreeGrafter"/>
</dbReference>
<dbReference type="GO" id="GO:0000224">
    <property type="term" value="F:peptide-N4-(N-acetyl-beta-glucosaminyl)asparagine amidase activity"/>
    <property type="evidence" value="ECO:0007669"/>
    <property type="project" value="TreeGrafter"/>
</dbReference>
<dbReference type="Pfam" id="PF07971">
    <property type="entry name" value="Glyco_hydro_92"/>
    <property type="match status" value="1"/>
</dbReference>
<dbReference type="GO" id="GO:0005975">
    <property type="term" value="P:carbohydrate metabolic process"/>
    <property type="evidence" value="ECO:0007669"/>
    <property type="project" value="InterPro"/>
</dbReference>
<dbReference type="InterPro" id="IPR008928">
    <property type="entry name" value="6-hairpin_glycosidase_sf"/>
</dbReference>
<dbReference type="Gene3D" id="3.30.2080.10">
    <property type="entry name" value="GH92 mannosidase domain"/>
    <property type="match status" value="1"/>
</dbReference>
<comment type="similarity">
    <text evidence="1">Belongs to the sirtuin family. Class I subfamily.</text>
</comment>
<dbReference type="Gene3D" id="3.40.50.1220">
    <property type="entry name" value="TPP-binding domain"/>
    <property type="match status" value="1"/>
</dbReference>
<dbReference type="InterPro" id="IPR003000">
    <property type="entry name" value="Sirtuin"/>
</dbReference>
<dbReference type="FunFam" id="1.20.1050.60:FF:000002">
    <property type="entry name" value="Glycosyl hydrolase family 92"/>
    <property type="match status" value="1"/>
</dbReference>
<dbReference type="Gene3D" id="3.30.1600.10">
    <property type="entry name" value="SIR2/SIRT2 'Small Domain"/>
    <property type="match status" value="1"/>
</dbReference>
<dbReference type="InterPro" id="IPR012939">
    <property type="entry name" value="Glyco_hydro_92"/>
</dbReference>
<feature type="domain" description="Deacetylase sirtuin-type" evidence="6">
    <location>
        <begin position="20"/>
        <end position="311"/>
    </location>
</feature>
<dbReference type="GO" id="GO:0036055">
    <property type="term" value="F:protein-succinyllysine desuccinylase activity"/>
    <property type="evidence" value="ECO:0007669"/>
    <property type="project" value="InterPro"/>
</dbReference>
<name>A0A0F9XRU0_TRIHA</name>
<dbReference type="Pfam" id="PF17678">
    <property type="entry name" value="Glyco_hydro_92N"/>
    <property type="match status" value="1"/>
</dbReference>
<dbReference type="FunFam" id="3.30.2080.10:FF:000001">
    <property type="entry name" value="Alpha-1,2-mannosidase subfamily"/>
    <property type="match status" value="1"/>
</dbReference>
<keyword evidence="4" id="KW-0862">Zinc</keyword>
<evidence type="ECO:0000313" key="7">
    <source>
        <dbReference type="EMBL" id="KKP07120.1"/>
    </source>
</evidence>
<dbReference type="GO" id="GO:0036054">
    <property type="term" value="F:protein-malonyllysine demalonylase activity"/>
    <property type="evidence" value="ECO:0007669"/>
    <property type="project" value="InterPro"/>
</dbReference>
<dbReference type="InterPro" id="IPR027546">
    <property type="entry name" value="Sirtuin_class_III"/>
</dbReference>
<dbReference type="PANTHER" id="PTHR12143">
    <property type="entry name" value="PEPTIDE N-GLYCANASE PNGASE -RELATED"/>
    <property type="match status" value="1"/>
</dbReference>
<dbReference type="CDD" id="cd01412">
    <property type="entry name" value="SIRT5_Af1_CobB"/>
    <property type="match status" value="1"/>
</dbReference>
<dbReference type="OMA" id="WGRRIIN"/>
<dbReference type="PANTHER" id="PTHR12143:SF23">
    <property type="entry name" value="PUTATIVE-RELATED"/>
    <property type="match status" value="1"/>
</dbReference>
<dbReference type="InterPro" id="IPR026590">
    <property type="entry name" value="Ssirtuin_cat_dom"/>
</dbReference>
<keyword evidence="2" id="KW-0808">Transferase</keyword>
<keyword evidence="4" id="KW-0479">Metal-binding</keyword>
<evidence type="ECO:0000256" key="1">
    <source>
        <dbReference type="ARBA" id="ARBA00006924"/>
    </source>
</evidence>
<dbReference type="AlphaFoldDB" id="A0A0F9XRU0"/>
<keyword evidence="7" id="KW-0378">Hydrolase</keyword>
<dbReference type="InterPro" id="IPR014718">
    <property type="entry name" value="GH-type_carb-bd"/>
</dbReference>
<feature type="region of interest" description="Disordered" evidence="5">
    <location>
        <begin position="1"/>
        <end position="22"/>
    </location>
</feature>
<dbReference type="GO" id="GO:0005634">
    <property type="term" value="C:nucleus"/>
    <property type="evidence" value="ECO:0007669"/>
    <property type="project" value="TreeGrafter"/>
</dbReference>
<dbReference type="SUPFAM" id="SSF52467">
    <property type="entry name" value="DHS-like NAD/FAD-binding domain"/>
    <property type="match status" value="1"/>
</dbReference>
<dbReference type="GO" id="GO:0046872">
    <property type="term" value="F:metal ion binding"/>
    <property type="evidence" value="ECO:0007669"/>
    <property type="project" value="UniProtKB-KW"/>
</dbReference>
<dbReference type="Proteomes" id="UP000034112">
    <property type="component" value="Unassembled WGS sequence"/>
</dbReference>
<gene>
    <name evidence="7" type="ORF">THAR02_00770</name>
</gene>
<feature type="binding site" evidence="4">
    <location>
        <position position="156"/>
    </location>
    <ligand>
        <name>Zn(2+)</name>
        <dbReference type="ChEBI" id="CHEBI:29105"/>
    </ligand>
</feature>
<sequence>MDSTPADASASGETSTTNHPMAPHNDIAAFHQVLKSSRRILALCGAGLSASSGLPTFRGAGGFWRNYDATQLATVRAFKMDAGIVWLFYSYRRHLALKAEPNMGHRALAALARRNMDFLCLTQNVDNLSQRAEHPSSQLKCLHGSLYDIKCSNESCDWIQRGNFDDPFCAALAPASVDMPNGEPLPLLDPYHRVKHIGEDEIPKCPQCKKGIQRPGVVWFGEDLDANMMMDISAWMRAEPIDLMFVIGTSAQVYPAASYIDKARKRGARIVTINPEAEDEAEMYKIKPGDFAFGKDAAEYLPILLEPVIGKPDEDAKMRVSVKLLALALLGSVPGITASLATQKSSNGFSYINPLIGTANGGNVFAGATLPYGLAKASADVDGQNTGGFGIEGPNVVGFSSVHDSGTGGNPSLGNFPLFPQVCPDDELNNCKFRIGDRKLPYVNSSLVAQPGHFGLQLESGIGANMTVSQHAALYRFTFPKGTKHPLVLLDLTDLWQSRQNASIQVDEKSGRMTGNGTFLPSFGAGSYVMHFCVDFYGSSIHETGVWVNNRAGTEPKQVFLTRGFNLFFLEGGGFVRLNPPSDGVVTVRMGISYMNSAQACRNAESEIPRPVTDFNRLVDNAEKAWTEKLSPISIKSGGATDDLLTSFWSGVYRNMISPQNYTGENPLWRSDKPYFDSFYCIWDSFRVQHPLLTILDPHAQTQMVEALLDIYKHEGWMPDCRMSLCKGWTQGGSNADVVITDAFVKNLSSTIDWELALDAVLADAENEPLEWSYHGRGGLHSWKSLDYIPYLDFDPYGFGTNSRSISRTLEYAYDDYCISELASGLGRGDLRRKYQQRAMNWKNLWKADQTSFINGTDTGFKGFFQPKYQNGTWGFQDPIACSALADFCSLTTNPSETFEASIWQYLFYVPHSVSSLISLLGGDDAMISRLDFFHTSGLADISNEPVFFTVFLYHYTGRPALSTERIHQYVPSDFNSSPGGLPGNDDSGAMGAFLVFSVMGLFPVAGQNVYLISPPFVEEISIKHPVTGKTATVRNIGFDASYKNIYVQSAKVNGKPWTKSWIGHEFFTEGWTLELVLGAKESSWGTALKDRPPSWTLGS</sequence>
<feature type="binding site" evidence="4">
    <location>
        <position position="208"/>
    </location>
    <ligand>
        <name>Zn(2+)</name>
        <dbReference type="ChEBI" id="CHEBI:29105"/>
    </ligand>
</feature>
<evidence type="ECO:0000256" key="5">
    <source>
        <dbReference type="SAM" id="MobiDB-lite"/>
    </source>
</evidence>
<dbReference type="Pfam" id="PF02146">
    <property type="entry name" value="SIR2"/>
    <property type="match status" value="1"/>
</dbReference>
<proteinExistence type="inferred from homology"/>
<dbReference type="InterPro" id="IPR029035">
    <property type="entry name" value="DHS-like_NAD/FAD-binding_dom"/>
</dbReference>
<dbReference type="InterPro" id="IPR005887">
    <property type="entry name" value="GH92_a_mannosidase_put"/>
</dbReference>
<feature type="binding site" evidence="4">
    <location>
        <position position="151"/>
    </location>
    <ligand>
        <name>Zn(2+)</name>
        <dbReference type="ChEBI" id="CHEBI:29105"/>
    </ligand>
</feature>
<comment type="caution">
    <text evidence="7">The sequence shown here is derived from an EMBL/GenBank/DDBJ whole genome shotgun (WGS) entry which is preliminary data.</text>
</comment>
<dbReference type="Gene3D" id="1.20.1050.60">
    <property type="entry name" value="alpha-1,2-mannosidase"/>
    <property type="match status" value="1"/>
</dbReference>
<dbReference type="Gene3D" id="1.20.1610.10">
    <property type="entry name" value="alpha-1,2-mannosidases domains"/>
    <property type="match status" value="1"/>
</dbReference>
<dbReference type="NCBIfam" id="TIGR01180">
    <property type="entry name" value="aman2_put"/>
    <property type="match status" value="1"/>
</dbReference>
<dbReference type="FunFam" id="1.20.1610.10:FF:000002">
    <property type="entry name" value="Alpha-1,2-mannosidase family protein"/>
    <property type="match status" value="1"/>
</dbReference>
<feature type="active site" description="Proton acceptor" evidence="4">
    <location>
        <position position="143"/>
    </location>
</feature>
<dbReference type="PROSITE" id="PS50305">
    <property type="entry name" value="SIRTUIN"/>
    <property type="match status" value="1"/>
</dbReference>
<evidence type="ECO:0000256" key="4">
    <source>
        <dbReference type="PROSITE-ProRule" id="PRU00236"/>
    </source>
</evidence>
<dbReference type="GO" id="GO:0030246">
    <property type="term" value="F:carbohydrate binding"/>
    <property type="evidence" value="ECO:0007669"/>
    <property type="project" value="InterPro"/>
</dbReference>
<organism evidence="7 8">
    <name type="scientific">Trichoderma harzianum</name>
    <name type="common">Hypocrea lixii</name>
    <dbReference type="NCBI Taxonomy" id="5544"/>
    <lineage>
        <taxon>Eukaryota</taxon>
        <taxon>Fungi</taxon>
        <taxon>Dikarya</taxon>
        <taxon>Ascomycota</taxon>
        <taxon>Pezizomycotina</taxon>
        <taxon>Sordariomycetes</taxon>
        <taxon>Hypocreomycetidae</taxon>
        <taxon>Hypocreales</taxon>
        <taxon>Hypocreaceae</taxon>
        <taxon>Trichoderma</taxon>
    </lineage>
</organism>
<keyword evidence="3" id="KW-0520">NAD</keyword>